<protein>
    <submittedName>
        <fullName evidence="2">Uncharacterized protein</fullName>
    </submittedName>
</protein>
<gene>
    <name evidence="2" type="ORF">GGE12_001735</name>
</gene>
<feature type="region of interest" description="Disordered" evidence="1">
    <location>
        <begin position="45"/>
        <end position="65"/>
    </location>
</feature>
<dbReference type="Proteomes" id="UP000533641">
    <property type="component" value="Unassembled WGS sequence"/>
</dbReference>
<organism evidence="2 3">
    <name type="scientific">Rhizobium mongolense</name>
    <dbReference type="NCBI Taxonomy" id="57676"/>
    <lineage>
        <taxon>Bacteria</taxon>
        <taxon>Pseudomonadati</taxon>
        <taxon>Pseudomonadota</taxon>
        <taxon>Alphaproteobacteria</taxon>
        <taxon>Hyphomicrobiales</taxon>
        <taxon>Rhizobiaceae</taxon>
        <taxon>Rhizobium/Agrobacterium group</taxon>
        <taxon>Rhizobium</taxon>
    </lineage>
</organism>
<reference evidence="2 3" key="1">
    <citation type="submission" date="2020-08" db="EMBL/GenBank/DDBJ databases">
        <title>Genomic Encyclopedia of Type Strains, Phase IV (KMG-V): Genome sequencing to study the core and pangenomes of soil and plant-associated prokaryotes.</title>
        <authorList>
            <person name="Whitman W."/>
        </authorList>
    </citation>
    <scope>NUCLEOTIDE SEQUENCE [LARGE SCALE GENOMIC DNA]</scope>
    <source>
        <strain evidence="2 3">SEMIA 402</strain>
    </source>
</reference>
<evidence type="ECO:0000313" key="2">
    <source>
        <dbReference type="EMBL" id="MBB4273980.1"/>
    </source>
</evidence>
<proteinExistence type="predicted"/>
<comment type="caution">
    <text evidence="2">The sequence shown here is derived from an EMBL/GenBank/DDBJ whole genome shotgun (WGS) entry which is preliminary data.</text>
</comment>
<accession>A0A7W6WDN1</accession>
<evidence type="ECO:0000256" key="1">
    <source>
        <dbReference type="SAM" id="MobiDB-lite"/>
    </source>
</evidence>
<dbReference type="EMBL" id="JACIGM010000003">
    <property type="protein sequence ID" value="MBB4273980.1"/>
    <property type="molecule type" value="Genomic_DNA"/>
</dbReference>
<dbReference type="AlphaFoldDB" id="A0A7W6WDN1"/>
<sequence length="85" mass="9201">MQQPLAATGAKRMAGFSMDFYREMSRLSLQISDLIELNGIASDLPETPPHHFRASDQDPQSSVAAGRVPKAFQLIKGSSAGPVWS</sequence>
<name>A0A7W6WDN1_9HYPH</name>
<dbReference type="RefSeq" id="WP_183924478.1">
    <property type="nucleotide sequence ID" value="NZ_JACIGM010000003.1"/>
</dbReference>
<evidence type="ECO:0000313" key="3">
    <source>
        <dbReference type="Proteomes" id="UP000533641"/>
    </source>
</evidence>